<protein>
    <submittedName>
        <fullName evidence="1">Uncharacterized protein</fullName>
    </submittedName>
</protein>
<accession>A0A066YZ92</accession>
<name>A0A066YZ92_9ACTN</name>
<proteinExistence type="predicted"/>
<dbReference type="EMBL" id="JNBY01000085">
    <property type="protein sequence ID" value="KDN85304.1"/>
    <property type="molecule type" value="Genomic_DNA"/>
</dbReference>
<evidence type="ECO:0000313" key="2">
    <source>
        <dbReference type="Proteomes" id="UP000027178"/>
    </source>
</evidence>
<dbReference type="AlphaFoldDB" id="A0A066YZ92"/>
<dbReference type="Proteomes" id="UP000027178">
    <property type="component" value="Unassembled WGS sequence"/>
</dbReference>
<reference evidence="1 2" key="1">
    <citation type="submission" date="2014-05" db="EMBL/GenBank/DDBJ databases">
        <title>Draft Genome Sequence of Kitasatospora cheerisanensis KCTC 2395.</title>
        <authorList>
            <person name="Nam D.H."/>
        </authorList>
    </citation>
    <scope>NUCLEOTIDE SEQUENCE [LARGE SCALE GENOMIC DNA]</scope>
    <source>
        <strain evidence="1 2">KCTC 2395</strain>
    </source>
</reference>
<gene>
    <name evidence="1" type="ORF">KCH_28850</name>
</gene>
<dbReference type="HOGENOM" id="CLU_3136691_0_0_11"/>
<keyword evidence="2" id="KW-1185">Reference proteome</keyword>
<sequence length="49" mass="4740">MLSPAATAGAVPPATADPATAAPAAALADNAMNFLRLSSATLTRPPFGC</sequence>
<comment type="caution">
    <text evidence="1">The sequence shown here is derived from an EMBL/GenBank/DDBJ whole genome shotgun (WGS) entry which is preliminary data.</text>
</comment>
<organism evidence="1 2">
    <name type="scientific">Kitasatospora cheerisanensis KCTC 2395</name>
    <dbReference type="NCBI Taxonomy" id="1348663"/>
    <lineage>
        <taxon>Bacteria</taxon>
        <taxon>Bacillati</taxon>
        <taxon>Actinomycetota</taxon>
        <taxon>Actinomycetes</taxon>
        <taxon>Kitasatosporales</taxon>
        <taxon>Streptomycetaceae</taxon>
        <taxon>Kitasatospora</taxon>
    </lineage>
</organism>
<dbReference type="PATRIC" id="fig|1348663.4.peg.2779"/>
<evidence type="ECO:0000313" key="1">
    <source>
        <dbReference type="EMBL" id="KDN85304.1"/>
    </source>
</evidence>